<dbReference type="InterPro" id="IPR001907">
    <property type="entry name" value="ClpP"/>
</dbReference>
<dbReference type="Gene3D" id="3.90.226.10">
    <property type="entry name" value="2-enoyl-CoA Hydratase, Chain A, domain 1"/>
    <property type="match status" value="1"/>
</dbReference>
<evidence type="ECO:0000256" key="3">
    <source>
        <dbReference type="ARBA" id="ARBA00022670"/>
    </source>
</evidence>
<evidence type="ECO:0000256" key="7">
    <source>
        <dbReference type="SAM" id="MobiDB-lite"/>
    </source>
</evidence>
<dbReference type="PANTHER" id="PTHR10381:SF70">
    <property type="entry name" value="ATP-DEPENDENT CLP PROTEASE PROTEOLYTIC SUBUNIT"/>
    <property type="match status" value="1"/>
</dbReference>
<dbReference type="RefSeq" id="WP_371755203.1">
    <property type="nucleotide sequence ID" value="NZ_JAYJLD010000027.1"/>
</dbReference>
<evidence type="ECO:0000313" key="8">
    <source>
        <dbReference type="EMBL" id="MEB3103076.1"/>
    </source>
</evidence>
<keyword evidence="5" id="KW-0720">Serine protease</keyword>
<keyword evidence="4 8" id="KW-0378">Hydrolase</keyword>
<protein>
    <recommendedName>
        <fullName evidence="6">ATP-dependent Clp protease proteolytic subunit</fullName>
    </recommendedName>
</protein>
<dbReference type="GO" id="GO:0006508">
    <property type="term" value="P:proteolysis"/>
    <property type="evidence" value="ECO:0007669"/>
    <property type="project" value="UniProtKB-KW"/>
</dbReference>
<dbReference type="InterPro" id="IPR029045">
    <property type="entry name" value="ClpP/crotonase-like_dom_sf"/>
</dbReference>
<evidence type="ECO:0000256" key="4">
    <source>
        <dbReference type="ARBA" id="ARBA00022801"/>
    </source>
</evidence>
<evidence type="ECO:0000256" key="6">
    <source>
        <dbReference type="RuleBase" id="RU003567"/>
    </source>
</evidence>
<evidence type="ECO:0000313" key="9">
    <source>
        <dbReference type="Proteomes" id="UP001310386"/>
    </source>
</evidence>
<dbReference type="EMBL" id="JAYJLD010000027">
    <property type="protein sequence ID" value="MEB3103076.1"/>
    <property type="molecule type" value="Genomic_DNA"/>
</dbReference>
<evidence type="ECO:0000256" key="1">
    <source>
        <dbReference type="ARBA" id="ARBA00007039"/>
    </source>
</evidence>
<name>A0ABU5ZKN5_9BACL</name>
<feature type="region of interest" description="Disordered" evidence="7">
    <location>
        <begin position="323"/>
        <end position="351"/>
    </location>
</feature>
<dbReference type="Proteomes" id="UP001310386">
    <property type="component" value="Unassembled WGS sequence"/>
</dbReference>
<keyword evidence="9" id="KW-1185">Reference proteome</keyword>
<feature type="compositionally biased region" description="Polar residues" evidence="7">
    <location>
        <begin position="328"/>
        <end position="345"/>
    </location>
</feature>
<dbReference type="PRINTS" id="PR00127">
    <property type="entry name" value="CLPPROTEASEP"/>
</dbReference>
<comment type="caution">
    <text evidence="8">The sequence shown here is derived from an EMBL/GenBank/DDBJ whole genome shotgun (WGS) entry which is preliminary data.</text>
</comment>
<dbReference type="NCBIfam" id="NF045542">
    <property type="entry name" value="Clp_rel_HeadMat"/>
    <property type="match status" value="1"/>
</dbReference>
<proteinExistence type="inferred from homology"/>
<keyword evidence="2" id="KW-0963">Cytoplasm</keyword>
<sequence>MTKFWSFKNLSDEEVELRIEGEIVSDDDAWIYEWFDIQHTSPNAFRQALAEQKGKNISLWIDSWGGDVFAAAGIYNALKEHNGKVTAKVDGKAVSAASVIAMAANEVLMSPVSVMMIHNPWSMAMGEAKDMRHAADVLDEVKNTIINAYQLKTGLSRNKISNLMDAETWMSARKAMTDGFADGMLYSDSGSEEESVQNSFSFSGLAIQNSTDAAMKRFFEALKNNKIIPEDKHLKGRDEEVEIKNVEELKMQFPDLCNQLIESVKAEGAEGERNRLRAIDEIASTVPQNLVSKAKYETPMTAEALAFEALKANAAAGQAFAAQRENELNPNNQVPAASDPSAQSKQEQETAIVAKIAAGANQKRGMKEGNNQ</sequence>
<dbReference type="CDD" id="cd07016">
    <property type="entry name" value="S14_ClpP_1"/>
    <property type="match status" value="1"/>
</dbReference>
<dbReference type="Pfam" id="PF00574">
    <property type="entry name" value="CLP_protease"/>
    <property type="match status" value="1"/>
</dbReference>
<keyword evidence="3 8" id="KW-0645">Protease</keyword>
<dbReference type="GO" id="GO:0008233">
    <property type="term" value="F:peptidase activity"/>
    <property type="evidence" value="ECO:0007669"/>
    <property type="project" value="UniProtKB-KW"/>
</dbReference>
<dbReference type="PANTHER" id="PTHR10381">
    <property type="entry name" value="ATP-DEPENDENT CLP PROTEASE PROTEOLYTIC SUBUNIT"/>
    <property type="match status" value="1"/>
</dbReference>
<reference evidence="8" key="1">
    <citation type="submission" date="2023-12" db="EMBL/GenBank/DDBJ databases">
        <title>Fervidustalea candida gen. nov., sp. nov., a novel member of the family Paenibacillaceae isolated from a geothermal area.</title>
        <authorList>
            <person name="Li W.-J."/>
            <person name="Jiao J.-Y."/>
            <person name="Chen Y."/>
        </authorList>
    </citation>
    <scope>NUCLEOTIDE SEQUENCE</scope>
    <source>
        <strain evidence="8">SYSU GA230002</strain>
    </source>
</reference>
<dbReference type="SUPFAM" id="SSF52096">
    <property type="entry name" value="ClpP/crotonase"/>
    <property type="match status" value="1"/>
</dbReference>
<comment type="similarity">
    <text evidence="1 6">Belongs to the peptidase S14 family.</text>
</comment>
<organism evidence="8 9">
    <name type="scientific">Ferviditalea candida</name>
    <dbReference type="NCBI Taxonomy" id="3108399"/>
    <lineage>
        <taxon>Bacteria</taxon>
        <taxon>Bacillati</taxon>
        <taxon>Bacillota</taxon>
        <taxon>Bacilli</taxon>
        <taxon>Bacillales</taxon>
        <taxon>Paenibacillaceae</taxon>
        <taxon>Ferviditalea</taxon>
    </lineage>
</organism>
<accession>A0ABU5ZKN5</accession>
<evidence type="ECO:0000256" key="2">
    <source>
        <dbReference type="ARBA" id="ARBA00022490"/>
    </source>
</evidence>
<evidence type="ECO:0000256" key="5">
    <source>
        <dbReference type="ARBA" id="ARBA00022825"/>
    </source>
</evidence>
<dbReference type="InterPro" id="IPR023562">
    <property type="entry name" value="ClpP/TepA"/>
</dbReference>
<gene>
    <name evidence="8" type="ORF">VF724_15575</name>
</gene>